<dbReference type="EMBL" id="BAAAMU010000170">
    <property type="protein sequence ID" value="GAA1690219.1"/>
    <property type="molecule type" value="Genomic_DNA"/>
</dbReference>
<dbReference type="InterPro" id="IPR000524">
    <property type="entry name" value="Tscrpt_reg_HTH_GntR"/>
</dbReference>
<gene>
    <name evidence="6" type="ORF">GCM10009733_103070</name>
</gene>
<dbReference type="InterPro" id="IPR036388">
    <property type="entry name" value="WH-like_DNA-bd_sf"/>
</dbReference>
<accession>A0ABP4TMJ2</accession>
<dbReference type="Pfam" id="PF00392">
    <property type="entry name" value="GntR"/>
    <property type="match status" value="1"/>
</dbReference>
<evidence type="ECO:0000256" key="1">
    <source>
        <dbReference type="ARBA" id="ARBA00023015"/>
    </source>
</evidence>
<dbReference type="CDD" id="cd07377">
    <property type="entry name" value="WHTH_GntR"/>
    <property type="match status" value="1"/>
</dbReference>
<dbReference type="InterPro" id="IPR036390">
    <property type="entry name" value="WH_DNA-bd_sf"/>
</dbReference>
<dbReference type="SMART" id="SM00895">
    <property type="entry name" value="FCD"/>
    <property type="match status" value="1"/>
</dbReference>
<keyword evidence="3" id="KW-0804">Transcription</keyword>
<dbReference type="Gene3D" id="1.10.10.10">
    <property type="entry name" value="Winged helix-like DNA-binding domain superfamily/Winged helix DNA-binding domain"/>
    <property type="match status" value="1"/>
</dbReference>
<keyword evidence="7" id="KW-1185">Reference proteome</keyword>
<dbReference type="SUPFAM" id="SSF48008">
    <property type="entry name" value="GntR ligand-binding domain-like"/>
    <property type="match status" value="1"/>
</dbReference>
<evidence type="ECO:0000313" key="7">
    <source>
        <dbReference type="Proteomes" id="UP001500064"/>
    </source>
</evidence>
<feature type="domain" description="HTH gntR-type" evidence="5">
    <location>
        <begin position="56"/>
        <end position="123"/>
    </location>
</feature>
<evidence type="ECO:0000256" key="2">
    <source>
        <dbReference type="ARBA" id="ARBA00023125"/>
    </source>
</evidence>
<keyword evidence="2" id="KW-0238">DNA-binding</keyword>
<dbReference type="Proteomes" id="UP001500064">
    <property type="component" value="Unassembled WGS sequence"/>
</dbReference>
<dbReference type="Gene3D" id="1.20.120.530">
    <property type="entry name" value="GntR ligand-binding domain-like"/>
    <property type="match status" value="1"/>
</dbReference>
<evidence type="ECO:0000259" key="5">
    <source>
        <dbReference type="PROSITE" id="PS50949"/>
    </source>
</evidence>
<proteinExistence type="predicted"/>
<keyword evidence="1" id="KW-0805">Transcription regulation</keyword>
<name>A0ABP4TMJ2_9ACTN</name>
<dbReference type="Pfam" id="PF07729">
    <property type="entry name" value="FCD"/>
    <property type="match status" value="1"/>
</dbReference>
<evidence type="ECO:0000256" key="3">
    <source>
        <dbReference type="ARBA" id="ARBA00023163"/>
    </source>
</evidence>
<evidence type="ECO:0000313" key="6">
    <source>
        <dbReference type="EMBL" id="GAA1690219.1"/>
    </source>
</evidence>
<evidence type="ECO:0000256" key="4">
    <source>
        <dbReference type="SAM" id="MobiDB-lite"/>
    </source>
</evidence>
<dbReference type="SMART" id="SM00345">
    <property type="entry name" value="HTH_GNTR"/>
    <property type="match status" value="1"/>
</dbReference>
<protein>
    <submittedName>
        <fullName evidence="6">GntR family transcriptional regulator</fullName>
    </submittedName>
</protein>
<comment type="caution">
    <text evidence="6">The sequence shown here is derived from an EMBL/GenBank/DDBJ whole genome shotgun (WGS) entry which is preliminary data.</text>
</comment>
<dbReference type="PANTHER" id="PTHR43537">
    <property type="entry name" value="TRANSCRIPTIONAL REGULATOR, GNTR FAMILY"/>
    <property type="match status" value="1"/>
</dbReference>
<feature type="region of interest" description="Disordered" evidence="4">
    <location>
        <begin position="1"/>
        <end position="53"/>
    </location>
</feature>
<sequence>MDGERRVTADRTRTDAGGEPPERHPGSRMDAGGEHAEPHPGSRTAPSGGAGDAALTTKADQIAQAIEELIIAGRLAPGTVLRQDELSRRFGVSRTPIREALRQLAAVGLVSLTPNRGVRVRALDRDEWTQTFLARAALEGAAAELAAQRLTDARLAELDAANAEFGRQTAVLRDPGAPAIERERASFAWIAANEDFHTTIIRAAGAPLFERLIAGLRRVFSGEALWAPGSPADRLYETNLGQHEAIRQALAVRNGPAARILVQDHIMDSWRLLQAVLDEPRA</sequence>
<dbReference type="InterPro" id="IPR008920">
    <property type="entry name" value="TF_FadR/GntR_C"/>
</dbReference>
<dbReference type="SUPFAM" id="SSF46785">
    <property type="entry name" value="Winged helix' DNA-binding domain"/>
    <property type="match status" value="1"/>
</dbReference>
<dbReference type="PANTHER" id="PTHR43537:SF49">
    <property type="entry name" value="TRANSCRIPTIONAL REGULATORY PROTEIN"/>
    <property type="match status" value="1"/>
</dbReference>
<dbReference type="InterPro" id="IPR011711">
    <property type="entry name" value="GntR_C"/>
</dbReference>
<dbReference type="PROSITE" id="PS50949">
    <property type="entry name" value="HTH_GNTR"/>
    <property type="match status" value="1"/>
</dbReference>
<reference evidence="7" key="1">
    <citation type="journal article" date="2019" name="Int. J. Syst. Evol. Microbiol.">
        <title>The Global Catalogue of Microorganisms (GCM) 10K type strain sequencing project: providing services to taxonomists for standard genome sequencing and annotation.</title>
        <authorList>
            <consortium name="The Broad Institute Genomics Platform"/>
            <consortium name="The Broad Institute Genome Sequencing Center for Infectious Disease"/>
            <person name="Wu L."/>
            <person name="Ma J."/>
        </authorList>
    </citation>
    <scope>NUCLEOTIDE SEQUENCE [LARGE SCALE GENOMIC DNA]</scope>
    <source>
        <strain evidence="7">JCM 13929</strain>
    </source>
</reference>
<dbReference type="RefSeq" id="WP_346114558.1">
    <property type="nucleotide sequence ID" value="NZ_BAAAMU010000170.1"/>
</dbReference>
<dbReference type="PRINTS" id="PR00035">
    <property type="entry name" value="HTHGNTR"/>
</dbReference>
<organism evidence="6 7">
    <name type="scientific">Nonomuraea maheshkhaliensis</name>
    <dbReference type="NCBI Taxonomy" id="419590"/>
    <lineage>
        <taxon>Bacteria</taxon>
        <taxon>Bacillati</taxon>
        <taxon>Actinomycetota</taxon>
        <taxon>Actinomycetes</taxon>
        <taxon>Streptosporangiales</taxon>
        <taxon>Streptosporangiaceae</taxon>
        <taxon>Nonomuraea</taxon>
    </lineage>
</organism>
<feature type="compositionally biased region" description="Basic and acidic residues" evidence="4">
    <location>
        <begin position="1"/>
        <end position="40"/>
    </location>
</feature>